<keyword evidence="3" id="KW-0805">Transcription regulation</keyword>
<feature type="domain" description="Response regulatory" evidence="6">
    <location>
        <begin position="4"/>
        <end position="118"/>
    </location>
</feature>
<evidence type="ECO:0000256" key="4">
    <source>
        <dbReference type="ARBA" id="ARBA00023163"/>
    </source>
</evidence>
<accession>A0A653A0D4</accession>
<protein>
    <submittedName>
        <fullName evidence="7">Response regulator receiver domain protein</fullName>
    </submittedName>
</protein>
<evidence type="ECO:0000256" key="1">
    <source>
        <dbReference type="ARBA" id="ARBA00022553"/>
    </source>
</evidence>
<evidence type="ECO:0000259" key="6">
    <source>
        <dbReference type="PROSITE" id="PS50110"/>
    </source>
</evidence>
<evidence type="ECO:0000313" key="7">
    <source>
        <dbReference type="EMBL" id="VBB41485.1"/>
    </source>
</evidence>
<keyword evidence="2" id="KW-0902">Two-component regulatory system</keyword>
<keyword evidence="1 5" id="KW-0597">Phosphoprotein</keyword>
<dbReference type="InterPro" id="IPR011006">
    <property type="entry name" value="CheY-like_superfamily"/>
</dbReference>
<reference evidence="7" key="1">
    <citation type="submission" date="2018-07" db="EMBL/GenBank/DDBJ databases">
        <authorList>
            <consortium name="Genoscope - CEA"/>
            <person name="William W."/>
        </authorList>
    </citation>
    <scope>NUCLEOTIDE SEQUENCE</scope>
    <source>
        <strain evidence="7">IK1</strain>
    </source>
</reference>
<dbReference type="PANTHER" id="PTHR44591:SF14">
    <property type="entry name" value="PROTEIN PILG"/>
    <property type="match status" value="1"/>
</dbReference>
<evidence type="ECO:0000256" key="2">
    <source>
        <dbReference type="ARBA" id="ARBA00023012"/>
    </source>
</evidence>
<feature type="modified residue" description="4-aspartylphosphate" evidence="5">
    <location>
        <position position="53"/>
    </location>
</feature>
<evidence type="ECO:0000256" key="5">
    <source>
        <dbReference type="PROSITE-ProRule" id="PRU00169"/>
    </source>
</evidence>
<dbReference type="GO" id="GO:0000160">
    <property type="term" value="P:phosphorelay signal transduction system"/>
    <property type="evidence" value="ECO:0007669"/>
    <property type="project" value="UniProtKB-KW"/>
</dbReference>
<name>A0A653A0D4_UNCDX</name>
<gene>
    <name evidence="7" type="ORF">TRIP_B110050</name>
</gene>
<dbReference type="Gene3D" id="3.40.50.2300">
    <property type="match status" value="1"/>
</dbReference>
<organism evidence="7">
    <name type="scientific">Uncultured Desulfatiglans sp</name>
    <dbReference type="NCBI Taxonomy" id="1748965"/>
    <lineage>
        <taxon>Bacteria</taxon>
        <taxon>Pseudomonadati</taxon>
        <taxon>Thermodesulfobacteriota</taxon>
        <taxon>Desulfobacteria</taxon>
        <taxon>Desulfatiglandales</taxon>
        <taxon>Desulfatiglandaceae</taxon>
        <taxon>Desulfatiglans</taxon>
        <taxon>environmental samples</taxon>
    </lineage>
</organism>
<dbReference type="EMBL" id="UPXX01000003">
    <property type="protein sequence ID" value="VBB41485.1"/>
    <property type="molecule type" value="Genomic_DNA"/>
</dbReference>
<dbReference type="AlphaFoldDB" id="A0A653A0D4"/>
<dbReference type="SUPFAM" id="SSF52172">
    <property type="entry name" value="CheY-like"/>
    <property type="match status" value="1"/>
</dbReference>
<dbReference type="PANTHER" id="PTHR44591">
    <property type="entry name" value="STRESS RESPONSE REGULATOR PROTEIN 1"/>
    <property type="match status" value="1"/>
</dbReference>
<dbReference type="PROSITE" id="PS50110">
    <property type="entry name" value="RESPONSE_REGULATORY"/>
    <property type="match status" value="1"/>
</dbReference>
<dbReference type="FunFam" id="3.40.50.2300:FF:000018">
    <property type="entry name" value="DNA-binding transcriptional regulator NtrC"/>
    <property type="match status" value="1"/>
</dbReference>
<sequence>MAEKVLLVDDEEDFLDSLAERMRARGMNVDTSLSAKEALQKAESESFDAIVLDLMMPEMDGLEVLKTLKEKRPELQIILLTGHATIEKGIEAMKLGATDFLEKPADLKSLTEKIQKAQAKKMILVEKQTEEKIKKIMSERAW</sequence>
<dbReference type="InterPro" id="IPR050595">
    <property type="entry name" value="Bact_response_regulator"/>
</dbReference>
<keyword evidence="4" id="KW-0804">Transcription</keyword>
<proteinExistence type="predicted"/>
<dbReference type="Pfam" id="PF00072">
    <property type="entry name" value="Response_reg"/>
    <property type="match status" value="1"/>
</dbReference>
<dbReference type="SMART" id="SM00448">
    <property type="entry name" value="REC"/>
    <property type="match status" value="1"/>
</dbReference>
<dbReference type="InterPro" id="IPR001789">
    <property type="entry name" value="Sig_transdc_resp-reg_receiver"/>
</dbReference>
<evidence type="ECO:0000256" key="3">
    <source>
        <dbReference type="ARBA" id="ARBA00023015"/>
    </source>
</evidence>